<dbReference type="Gene3D" id="2.70.70.10">
    <property type="entry name" value="Glucose Permease (Domain IIA)"/>
    <property type="match status" value="1"/>
</dbReference>
<reference evidence="3" key="1">
    <citation type="submission" date="2017-09" db="EMBL/GenBank/DDBJ databases">
        <title>Depth-based differentiation of microbial function through sediment-hosted aquifers and enrichment of novel symbionts in the deep terrestrial subsurface.</title>
        <authorList>
            <person name="Probst A.J."/>
            <person name="Ladd B."/>
            <person name="Jarett J.K."/>
            <person name="Geller-Mcgrath D.E."/>
            <person name="Sieber C.M.K."/>
            <person name="Emerson J.B."/>
            <person name="Anantharaman K."/>
            <person name="Thomas B.C."/>
            <person name="Malmstrom R."/>
            <person name="Stieglmeier M."/>
            <person name="Klingl A."/>
            <person name="Woyke T."/>
            <person name="Ryan C.M."/>
            <person name="Banfield J.F."/>
        </authorList>
    </citation>
    <scope>NUCLEOTIDE SEQUENCE [LARGE SCALE GENOMIC DNA]</scope>
</reference>
<sequence length="197" mass="21606">MARTGDPDMPCIALKVIGAIPAHVRIGVYLRSLAEKVPTPTPTPKPNPDAPTCIDPNAFCGFALPGKPNDYILGAISIDGLGFHCNLANECGWDWWKPGHLSSSEDPTDVLSMLNGEVTKIGVYKNKTPYIEVTNQSGRRQWAYHCDKYYVAVGDPVVWGQPICLMGDKGDSDWTHLHLVLQDVDGSSIFDQTQWVP</sequence>
<dbReference type="EMBL" id="PFNX01000015">
    <property type="protein sequence ID" value="PIZ61261.1"/>
    <property type="molecule type" value="Genomic_DNA"/>
</dbReference>
<dbReference type="AlphaFoldDB" id="A0A2M7TU41"/>
<dbReference type="InterPro" id="IPR011055">
    <property type="entry name" value="Dup_hybrid_motif"/>
</dbReference>
<dbReference type="CDD" id="cd12797">
    <property type="entry name" value="M23_peptidase"/>
    <property type="match status" value="1"/>
</dbReference>
<accession>A0A2M7TU41</accession>
<dbReference type="Proteomes" id="UP000229336">
    <property type="component" value="Unassembled WGS sequence"/>
</dbReference>
<evidence type="ECO:0000259" key="1">
    <source>
        <dbReference type="Pfam" id="PF01551"/>
    </source>
</evidence>
<name>A0A2M7TU41_9BACT</name>
<gene>
    <name evidence="2" type="ORF">COY20_00620</name>
</gene>
<evidence type="ECO:0000313" key="3">
    <source>
        <dbReference type="Proteomes" id="UP000229336"/>
    </source>
</evidence>
<dbReference type="SUPFAM" id="SSF51261">
    <property type="entry name" value="Duplicated hybrid motif"/>
    <property type="match status" value="1"/>
</dbReference>
<dbReference type="InterPro" id="IPR016047">
    <property type="entry name" value="M23ase_b-sheet_dom"/>
</dbReference>
<organism evidence="2 3">
    <name type="scientific">Candidatus Shapirobacteria bacterium CG_4_10_14_0_2_um_filter_40_12</name>
    <dbReference type="NCBI Taxonomy" id="1974871"/>
    <lineage>
        <taxon>Bacteria</taxon>
        <taxon>Candidatus Shapironibacteriota</taxon>
    </lineage>
</organism>
<protein>
    <recommendedName>
        <fullName evidence="1">M23ase beta-sheet core domain-containing protein</fullName>
    </recommendedName>
</protein>
<dbReference type="Pfam" id="PF01551">
    <property type="entry name" value="Peptidase_M23"/>
    <property type="match status" value="1"/>
</dbReference>
<evidence type="ECO:0000313" key="2">
    <source>
        <dbReference type="EMBL" id="PIZ61261.1"/>
    </source>
</evidence>
<comment type="caution">
    <text evidence="2">The sequence shown here is derived from an EMBL/GenBank/DDBJ whole genome shotgun (WGS) entry which is preliminary data.</text>
</comment>
<feature type="domain" description="M23ase beta-sheet core" evidence="1">
    <location>
        <begin position="107"/>
        <end position="182"/>
    </location>
</feature>
<proteinExistence type="predicted"/>